<name>A0ABN8YED1_RANTA</name>
<dbReference type="Proteomes" id="UP001176941">
    <property type="component" value="Chromosome 19"/>
</dbReference>
<sequence length="103" mass="11106">MRASRLWRLLPSEPRRARQSGQPPTPSSVPLPCSTGCATLRKCINSDADLQSQPLLTTEWSESLYTGSWASSPVPPANGHLCVSSPGVPSATLCVHRFIGLYD</sequence>
<keyword evidence="3" id="KW-1185">Reference proteome</keyword>
<proteinExistence type="predicted"/>
<gene>
    <name evidence="2" type="ORF">MRATA1EN1_LOCUS8866</name>
</gene>
<reference evidence="2" key="1">
    <citation type="submission" date="2023-04" db="EMBL/GenBank/DDBJ databases">
        <authorList>
            <consortium name="ELIXIR-Norway"/>
        </authorList>
    </citation>
    <scope>NUCLEOTIDE SEQUENCE [LARGE SCALE GENOMIC DNA]</scope>
</reference>
<evidence type="ECO:0000313" key="3">
    <source>
        <dbReference type="Proteomes" id="UP001176941"/>
    </source>
</evidence>
<dbReference type="EMBL" id="OX459955">
    <property type="protein sequence ID" value="CAI9159904.1"/>
    <property type="molecule type" value="Genomic_DNA"/>
</dbReference>
<protein>
    <submittedName>
        <fullName evidence="2">Uncharacterized protein</fullName>
    </submittedName>
</protein>
<feature type="region of interest" description="Disordered" evidence="1">
    <location>
        <begin position="11"/>
        <end position="30"/>
    </location>
</feature>
<organism evidence="2 3">
    <name type="scientific">Rangifer tarandus platyrhynchus</name>
    <name type="common">Svalbard reindeer</name>
    <dbReference type="NCBI Taxonomy" id="3082113"/>
    <lineage>
        <taxon>Eukaryota</taxon>
        <taxon>Metazoa</taxon>
        <taxon>Chordata</taxon>
        <taxon>Craniata</taxon>
        <taxon>Vertebrata</taxon>
        <taxon>Euteleostomi</taxon>
        <taxon>Mammalia</taxon>
        <taxon>Eutheria</taxon>
        <taxon>Laurasiatheria</taxon>
        <taxon>Artiodactyla</taxon>
        <taxon>Ruminantia</taxon>
        <taxon>Pecora</taxon>
        <taxon>Cervidae</taxon>
        <taxon>Odocoileinae</taxon>
        <taxon>Rangifer</taxon>
    </lineage>
</organism>
<accession>A0ABN8YED1</accession>
<evidence type="ECO:0000256" key="1">
    <source>
        <dbReference type="SAM" id="MobiDB-lite"/>
    </source>
</evidence>
<evidence type="ECO:0000313" key="2">
    <source>
        <dbReference type="EMBL" id="CAI9159904.1"/>
    </source>
</evidence>